<proteinExistence type="predicted"/>
<organism evidence="1 2">
    <name type="scientific">Podarcis lilfordi</name>
    <name type="common">Lilford's wall lizard</name>
    <dbReference type="NCBI Taxonomy" id="74358"/>
    <lineage>
        <taxon>Eukaryota</taxon>
        <taxon>Metazoa</taxon>
        <taxon>Chordata</taxon>
        <taxon>Craniata</taxon>
        <taxon>Vertebrata</taxon>
        <taxon>Euteleostomi</taxon>
        <taxon>Lepidosauria</taxon>
        <taxon>Squamata</taxon>
        <taxon>Bifurcata</taxon>
        <taxon>Unidentata</taxon>
        <taxon>Episquamata</taxon>
        <taxon>Laterata</taxon>
        <taxon>Lacertibaenia</taxon>
        <taxon>Lacertidae</taxon>
        <taxon>Podarcis</taxon>
    </lineage>
</organism>
<accession>A0AA35NWG6</accession>
<dbReference type="AlphaFoldDB" id="A0AA35NWG6"/>
<keyword evidence="2" id="KW-1185">Reference proteome</keyword>
<protein>
    <submittedName>
        <fullName evidence="1">Uncharacterized protein</fullName>
    </submittedName>
</protein>
<gene>
    <name evidence="1" type="ORF">PODLI_1B000894</name>
</gene>
<evidence type="ECO:0000313" key="1">
    <source>
        <dbReference type="EMBL" id="CAI5766751.1"/>
    </source>
</evidence>
<reference evidence="1" key="1">
    <citation type="submission" date="2022-12" db="EMBL/GenBank/DDBJ databases">
        <authorList>
            <person name="Alioto T."/>
            <person name="Alioto T."/>
            <person name="Gomez Garrido J."/>
        </authorList>
    </citation>
    <scope>NUCLEOTIDE SEQUENCE</scope>
</reference>
<dbReference type="EMBL" id="OX395127">
    <property type="protein sequence ID" value="CAI5766751.1"/>
    <property type="molecule type" value="Genomic_DNA"/>
</dbReference>
<name>A0AA35NWG6_9SAUR</name>
<evidence type="ECO:0000313" key="2">
    <source>
        <dbReference type="Proteomes" id="UP001178461"/>
    </source>
</evidence>
<sequence length="134" mass="15480">MVYFALFAVFHEVLRGLRERGACSSAESEATSLQWQIDAHPHNAKFLLDYDLSQNQKYFYTALRYLNSRSISIHATQDSCLIMTSVILFILKYFYATIHYLNLEQFTLHRCHSSTSTSSVLCEVKTLQVSAYIH</sequence>
<dbReference type="Proteomes" id="UP001178461">
    <property type="component" value="Chromosome 2"/>
</dbReference>